<comment type="caution">
    <text evidence="2">The sequence shown here is derived from an EMBL/GenBank/DDBJ whole genome shotgun (WGS) entry which is preliminary data.</text>
</comment>
<dbReference type="Proteomes" id="UP000651057">
    <property type="component" value="Unassembled WGS sequence"/>
</dbReference>
<dbReference type="RefSeq" id="WP_201919027.1">
    <property type="nucleotide sequence ID" value="NZ_BAABAX010000005.1"/>
</dbReference>
<dbReference type="AlphaFoldDB" id="A0A936ZQB4"/>
<proteinExistence type="predicted"/>
<evidence type="ECO:0000313" key="3">
    <source>
        <dbReference type="Proteomes" id="UP000651057"/>
    </source>
</evidence>
<dbReference type="EMBL" id="JAERQJ010000003">
    <property type="protein sequence ID" value="MBL0683744.1"/>
    <property type="molecule type" value="Genomic_DNA"/>
</dbReference>
<organism evidence="2 3">
    <name type="scientific">Aquimarina mytili</name>
    <dbReference type="NCBI Taxonomy" id="874423"/>
    <lineage>
        <taxon>Bacteria</taxon>
        <taxon>Pseudomonadati</taxon>
        <taxon>Bacteroidota</taxon>
        <taxon>Flavobacteriia</taxon>
        <taxon>Flavobacteriales</taxon>
        <taxon>Flavobacteriaceae</taxon>
        <taxon>Aquimarina</taxon>
    </lineage>
</organism>
<sequence>MDNKTNFLTRLKTYPLEYFGTAVIGGLIAFVIAKALIPGPNLGAYPPDGNDPQDLLTLDQIGDLYYRYAWDRATIIDKAERSHIADFEAVRSVTFEYQDLKNYIDFIEKNSIEANIKISGLRFYYGKYKNDRPDKQKGRQMLFFNPTVFDKTDQKDLAYAIDRTGGKTGIAYLRDIVKKPIRKNPNDTTNTDNTVGYLEKLDIINEASALSFLNFSSSYTIQPQAKNGGGQQSPPPYDIE</sequence>
<keyword evidence="3" id="KW-1185">Reference proteome</keyword>
<protein>
    <submittedName>
        <fullName evidence="2">Uncharacterized protein</fullName>
    </submittedName>
</protein>
<keyword evidence="1" id="KW-1133">Transmembrane helix</keyword>
<feature type="transmembrane region" description="Helical" evidence="1">
    <location>
        <begin position="18"/>
        <end position="37"/>
    </location>
</feature>
<gene>
    <name evidence="2" type="ORF">JJQ60_09470</name>
</gene>
<keyword evidence="1" id="KW-0472">Membrane</keyword>
<reference evidence="2" key="1">
    <citation type="submission" date="2021-01" db="EMBL/GenBank/DDBJ databases">
        <authorList>
            <person name="Zhong Y.L."/>
        </authorList>
    </citation>
    <scope>NUCLEOTIDE SEQUENCE</scope>
    <source>
        <strain evidence="2">KCTC 23302</strain>
    </source>
</reference>
<keyword evidence="1" id="KW-0812">Transmembrane</keyword>
<name>A0A936ZQB4_9FLAO</name>
<evidence type="ECO:0000313" key="2">
    <source>
        <dbReference type="EMBL" id="MBL0683744.1"/>
    </source>
</evidence>
<accession>A0A936ZQB4</accession>
<evidence type="ECO:0000256" key="1">
    <source>
        <dbReference type="SAM" id="Phobius"/>
    </source>
</evidence>